<dbReference type="EMBL" id="MCBQ01014067">
    <property type="protein sequence ID" value="RKF63267.1"/>
    <property type="molecule type" value="Genomic_DNA"/>
</dbReference>
<proteinExistence type="predicted"/>
<accession>A0A420I0T2</accession>
<sequence length="128" mass="14278">MITIIRNLVCGSNLLSSKPPIKFTFQSIGSDIFCGIYKYPVAEIDEAAKKACKWAISGQSCVSRALCLKTGSLYRGTDDYNTNEHQSVKHRVKSRFVHLSDNFVKMNVNVLRSQNLCFSTLGSPKINL</sequence>
<reference evidence="1 2" key="1">
    <citation type="journal article" date="2018" name="BMC Genomics">
        <title>Comparative genome analyses reveal sequence features reflecting distinct modes of host-adaptation between dicot and monocot powdery mildew.</title>
        <authorList>
            <person name="Wu Y."/>
            <person name="Ma X."/>
            <person name="Pan Z."/>
            <person name="Kale S.D."/>
            <person name="Song Y."/>
            <person name="King H."/>
            <person name="Zhang Q."/>
            <person name="Presley C."/>
            <person name="Deng X."/>
            <person name="Wei C.I."/>
            <person name="Xiao S."/>
        </authorList>
    </citation>
    <scope>NUCLEOTIDE SEQUENCE [LARGE SCALE GENOMIC DNA]</scope>
    <source>
        <strain evidence="1">UMSG3</strain>
    </source>
</reference>
<evidence type="ECO:0000313" key="1">
    <source>
        <dbReference type="EMBL" id="RKF63267.1"/>
    </source>
</evidence>
<gene>
    <name evidence="1" type="ORF">GcM3_140016</name>
</gene>
<evidence type="ECO:0000313" key="2">
    <source>
        <dbReference type="Proteomes" id="UP000283383"/>
    </source>
</evidence>
<name>A0A420I0T2_9PEZI</name>
<organism evidence="1 2">
    <name type="scientific">Golovinomyces cichoracearum</name>
    <dbReference type="NCBI Taxonomy" id="62708"/>
    <lineage>
        <taxon>Eukaryota</taxon>
        <taxon>Fungi</taxon>
        <taxon>Dikarya</taxon>
        <taxon>Ascomycota</taxon>
        <taxon>Pezizomycotina</taxon>
        <taxon>Leotiomycetes</taxon>
        <taxon>Erysiphales</taxon>
        <taxon>Erysiphaceae</taxon>
        <taxon>Golovinomyces</taxon>
    </lineage>
</organism>
<dbReference type="Proteomes" id="UP000283383">
    <property type="component" value="Unassembled WGS sequence"/>
</dbReference>
<keyword evidence="2" id="KW-1185">Reference proteome</keyword>
<protein>
    <submittedName>
        <fullName evidence="1">Uncharacterized protein</fullName>
    </submittedName>
</protein>
<comment type="caution">
    <text evidence="1">The sequence shown here is derived from an EMBL/GenBank/DDBJ whole genome shotgun (WGS) entry which is preliminary data.</text>
</comment>
<dbReference type="AlphaFoldDB" id="A0A420I0T2"/>